<reference evidence="2 3" key="1">
    <citation type="submission" date="2023-02" db="EMBL/GenBank/DDBJ databases">
        <title>LHISI_Scaffold_Assembly.</title>
        <authorList>
            <person name="Stuart O.P."/>
            <person name="Cleave R."/>
            <person name="Magrath M.J.L."/>
            <person name="Mikheyev A.S."/>
        </authorList>
    </citation>
    <scope>NUCLEOTIDE SEQUENCE [LARGE SCALE GENOMIC DNA]</scope>
    <source>
        <strain evidence="2">Daus_M_001</strain>
        <tissue evidence="2">Leg muscle</tissue>
    </source>
</reference>
<accession>A0ABQ9I279</accession>
<feature type="compositionally biased region" description="Polar residues" evidence="1">
    <location>
        <begin position="436"/>
        <end position="451"/>
    </location>
</feature>
<feature type="region of interest" description="Disordered" evidence="1">
    <location>
        <begin position="429"/>
        <end position="465"/>
    </location>
</feature>
<comment type="caution">
    <text evidence="2">The sequence shown here is derived from an EMBL/GenBank/DDBJ whole genome shotgun (WGS) entry which is preliminary data.</text>
</comment>
<feature type="region of interest" description="Disordered" evidence="1">
    <location>
        <begin position="477"/>
        <end position="499"/>
    </location>
</feature>
<feature type="region of interest" description="Disordered" evidence="1">
    <location>
        <begin position="345"/>
        <end position="386"/>
    </location>
</feature>
<dbReference type="EMBL" id="JARBHB010000003">
    <property type="protein sequence ID" value="KAJ8890728.1"/>
    <property type="molecule type" value="Genomic_DNA"/>
</dbReference>
<organism evidence="2 3">
    <name type="scientific">Dryococelus australis</name>
    <dbReference type="NCBI Taxonomy" id="614101"/>
    <lineage>
        <taxon>Eukaryota</taxon>
        <taxon>Metazoa</taxon>
        <taxon>Ecdysozoa</taxon>
        <taxon>Arthropoda</taxon>
        <taxon>Hexapoda</taxon>
        <taxon>Insecta</taxon>
        <taxon>Pterygota</taxon>
        <taxon>Neoptera</taxon>
        <taxon>Polyneoptera</taxon>
        <taxon>Phasmatodea</taxon>
        <taxon>Verophasmatodea</taxon>
        <taxon>Anareolatae</taxon>
        <taxon>Phasmatidae</taxon>
        <taxon>Eurycanthinae</taxon>
        <taxon>Dryococelus</taxon>
    </lineage>
</organism>
<dbReference type="Proteomes" id="UP001159363">
    <property type="component" value="Chromosome 3"/>
</dbReference>
<evidence type="ECO:0000256" key="1">
    <source>
        <dbReference type="SAM" id="MobiDB-lite"/>
    </source>
</evidence>
<protein>
    <submittedName>
        <fullName evidence="2">Uncharacterized protein</fullName>
    </submittedName>
</protein>
<feature type="compositionally biased region" description="Polar residues" evidence="1">
    <location>
        <begin position="490"/>
        <end position="499"/>
    </location>
</feature>
<keyword evidence="3" id="KW-1185">Reference proteome</keyword>
<sequence>MPYLVCTLWHTSLSSSLQHCAPAIAPSDTAHVSIPAVETLIYHNIVPCLGSFEKSLLRFTRFDDRLKQWAATHLRYRPALWNLSELWAALNIEVLIANEIEMRSGLRSIIMQREIRERTKLQLASSGTIPTCENPRAIPTGIEPGSPWWEANSVTVTPLTLTPDSLRGRGVYSGLTTRFPPRRTGFDTRRGRFKIFACGDRAGTMQQAGGFSRGSPVSTSLACRCYSSLHFSVLSNTELTGGQPFWSGGATVAERRSGFNPWPGHSGFSHVGIVPDDAADRQVFLGISRFLAILFRCCSVLISVTLIGSQDLDVKSCPNLFTHSGRAYSTSCRQSPMSVNPRRVYSAGARGHETRPDASRRGVKRTAEGRTVDHRPPRREAKQPSTSRLSFLIIIPPRTLACGISRLPPPWHFGAAPYSHHFAVISSQDPDVKSRPNLSTYHNSSTMSGREQSNRVRHSKTRNSYQSMVRQQLILTSQRHASPELAAPQVTRNASEPVA</sequence>
<proteinExistence type="predicted"/>
<feature type="compositionally biased region" description="Basic and acidic residues" evidence="1">
    <location>
        <begin position="350"/>
        <end position="382"/>
    </location>
</feature>
<gene>
    <name evidence="2" type="ORF">PR048_010237</name>
</gene>
<name>A0ABQ9I279_9NEOP</name>
<evidence type="ECO:0000313" key="3">
    <source>
        <dbReference type="Proteomes" id="UP001159363"/>
    </source>
</evidence>
<evidence type="ECO:0000313" key="2">
    <source>
        <dbReference type="EMBL" id="KAJ8890728.1"/>
    </source>
</evidence>